<comment type="caution">
    <text evidence="8">The sequence shown here is derived from an EMBL/GenBank/DDBJ whole genome shotgun (WGS) entry which is preliminary data.</text>
</comment>
<feature type="transmembrane region" description="Helical" evidence="6">
    <location>
        <begin position="125"/>
        <end position="148"/>
    </location>
</feature>
<dbReference type="PANTHER" id="PTHR33048:SF47">
    <property type="entry name" value="INTEGRAL MEMBRANE PROTEIN-RELATED"/>
    <property type="match status" value="1"/>
</dbReference>
<dbReference type="Proteomes" id="UP000192596">
    <property type="component" value="Unassembled WGS sequence"/>
</dbReference>
<feature type="transmembrane region" description="Helical" evidence="6">
    <location>
        <begin position="87"/>
        <end position="113"/>
    </location>
</feature>
<dbReference type="InterPro" id="IPR049326">
    <property type="entry name" value="Rhodopsin_dom_fungi"/>
</dbReference>
<evidence type="ECO:0000259" key="7">
    <source>
        <dbReference type="Pfam" id="PF20684"/>
    </source>
</evidence>
<proteinExistence type="inferred from homology"/>
<dbReference type="EMBL" id="NAJO01000080">
    <property type="protein sequence ID" value="OQN95743.1"/>
    <property type="molecule type" value="Genomic_DNA"/>
</dbReference>
<evidence type="ECO:0000256" key="6">
    <source>
        <dbReference type="SAM" id="Phobius"/>
    </source>
</evidence>
<reference evidence="9" key="1">
    <citation type="submission" date="2017-03" db="EMBL/GenBank/DDBJ databases">
        <title>Genomes of endolithic fungi from Antarctica.</title>
        <authorList>
            <person name="Coleine C."/>
            <person name="Masonjones S."/>
            <person name="Stajich J.E."/>
        </authorList>
    </citation>
    <scope>NUCLEOTIDE SEQUENCE [LARGE SCALE GENOMIC DNA]</scope>
    <source>
        <strain evidence="9">CCFEE 5527</strain>
    </source>
</reference>
<organism evidence="8 9">
    <name type="scientific">Cryoendolithus antarcticus</name>
    <dbReference type="NCBI Taxonomy" id="1507870"/>
    <lineage>
        <taxon>Eukaryota</taxon>
        <taxon>Fungi</taxon>
        <taxon>Dikarya</taxon>
        <taxon>Ascomycota</taxon>
        <taxon>Pezizomycotina</taxon>
        <taxon>Dothideomycetes</taxon>
        <taxon>Dothideomycetidae</taxon>
        <taxon>Cladosporiales</taxon>
        <taxon>Cladosporiaceae</taxon>
        <taxon>Cryoendolithus</taxon>
    </lineage>
</organism>
<evidence type="ECO:0000313" key="9">
    <source>
        <dbReference type="Proteomes" id="UP000192596"/>
    </source>
</evidence>
<gene>
    <name evidence="8" type="ORF">B0A48_18283</name>
</gene>
<evidence type="ECO:0000256" key="3">
    <source>
        <dbReference type="ARBA" id="ARBA00022989"/>
    </source>
</evidence>
<feature type="transmembrane region" description="Helical" evidence="6">
    <location>
        <begin position="6"/>
        <end position="25"/>
    </location>
</feature>
<feature type="transmembrane region" description="Helical" evidence="6">
    <location>
        <begin position="46"/>
        <end position="67"/>
    </location>
</feature>
<feature type="transmembrane region" description="Helical" evidence="6">
    <location>
        <begin position="160"/>
        <end position="182"/>
    </location>
</feature>
<dbReference type="AlphaFoldDB" id="A0A1V8S9L0"/>
<evidence type="ECO:0000256" key="5">
    <source>
        <dbReference type="ARBA" id="ARBA00038359"/>
    </source>
</evidence>
<feature type="transmembrane region" description="Helical" evidence="6">
    <location>
        <begin position="194"/>
        <end position="219"/>
    </location>
</feature>
<evidence type="ECO:0000256" key="2">
    <source>
        <dbReference type="ARBA" id="ARBA00022692"/>
    </source>
</evidence>
<accession>A0A1V8S9L0</accession>
<dbReference type="GO" id="GO:0016020">
    <property type="term" value="C:membrane"/>
    <property type="evidence" value="ECO:0007669"/>
    <property type="project" value="UniProtKB-SubCell"/>
</dbReference>
<comment type="subcellular location">
    <subcellularLocation>
        <location evidence="1">Membrane</location>
        <topology evidence="1">Multi-pass membrane protein</topology>
    </subcellularLocation>
</comment>
<dbReference type="InterPro" id="IPR052337">
    <property type="entry name" value="SAT4-like"/>
</dbReference>
<name>A0A1V8S9L0_9PEZI</name>
<keyword evidence="2 6" id="KW-0812">Transmembrane</keyword>
<keyword evidence="9" id="KW-1185">Reference proteome</keyword>
<feature type="domain" description="Rhodopsin" evidence="7">
    <location>
        <begin position="47"/>
        <end position="208"/>
    </location>
</feature>
<comment type="similarity">
    <text evidence="5">Belongs to the SAT4 family.</text>
</comment>
<evidence type="ECO:0000256" key="4">
    <source>
        <dbReference type="ARBA" id="ARBA00023136"/>
    </source>
</evidence>
<evidence type="ECO:0000256" key="1">
    <source>
        <dbReference type="ARBA" id="ARBA00004141"/>
    </source>
</evidence>
<dbReference type="InParanoid" id="A0A1V8S9L0"/>
<protein>
    <recommendedName>
        <fullName evidence="7">Rhodopsin domain-containing protein</fullName>
    </recommendedName>
</protein>
<dbReference type="PANTHER" id="PTHR33048">
    <property type="entry name" value="PTH11-LIKE INTEGRAL MEMBRANE PROTEIN (AFU_ORTHOLOGUE AFUA_5G11245)"/>
    <property type="match status" value="1"/>
</dbReference>
<dbReference type="Pfam" id="PF20684">
    <property type="entry name" value="Fung_rhodopsin"/>
    <property type="match status" value="1"/>
</dbReference>
<sequence length="319" mass="35503">MNRTAITLAIVSAIFFTTQAVAVGARCYHRIQANKYAAKDLRVGAVGWALDDYIIFVAYMLFIWAGFQGLGTDNVLEHESLVQTLLLALQTLLIISNFLAKSSFALLLARIATTQSAIELLSRSLCALMAVLGVVAALVVIVPCWPQARSASCLHDSYRWIVLTVFDVATELIIIAFPLYALRNMHFRSVAQKYKLALVIILGRCSTIPLAISFCVVMLRSSAYPFLGPQILDALERQQGGLFTSLLTSTLIPVFNLFQITKIELVESDIELRIKKTIEVWVEDDKQQHNLTSSAASLSPSTQADTRELLDRQFYDHRM</sequence>
<keyword evidence="3 6" id="KW-1133">Transmembrane helix</keyword>
<evidence type="ECO:0000313" key="8">
    <source>
        <dbReference type="EMBL" id="OQN95743.1"/>
    </source>
</evidence>
<keyword evidence="4 6" id="KW-0472">Membrane</keyword>